<dbReference type="EMBL" id="RXOF01000018">
    <property type="protein sequence ID" value="RTQ45811.1"/>
    <property type="molecule type" value="Genomic_DNA"/>
</dbReference>
<dbReference type="InterPro" id="IPR012334">
    <property type="entry name" value="Pectin_lyas_fold"/>
</dbReference>
<dbReference type="OrthoDB" id="1465457at2"/>
<dbReference type="Pfam" id="PF18962">
    <property type="entry name" value="Por_Secre_tail"/>
    <property type="match status" value="1"/>
</dbReference>
<dbReference type="RefSeq" id="WP_126695667.1">
    <property type="nucleotide sequence ID" value="NZ_RXOF01000018.1"/>
</dbReference>
<name>A0A431TWB7_9BACT</name>
<dbReference type="SUPFAM" id="SSF51126">
    <property type="entry name" value="Pectin lyase-like"/>
    <property type="match status" value="2"/>
</dbReference>
<dbReference type="NCBIfam" id="TIGR04183">
    <property type="entry name" value="Por_Secre_tail"/>
    <property type="match status" value="1"/>
</dbReference>
<dbReference type="InterPro" id="IPR007742">
    <property type="entry name" value="NosD_dom"/>
</dbReference>
<dbReference type="InterPro" id="IPR039448">
    <property type="entry name" value="Beta_helix"/>
</dbReference>
<evidence type="ECO:0000259" key="3">
    <source>
        <dbReference type="Pfam" id="PF18962"/>
    </source>
</evidence>
<evidence type="ECO:0000313" key="4">
    <source>
        <dbReference type="EMBL" id="RTQ45811.1"/>
    </source>
</evidence>
<feature type="domain" description="Periplasmic copper-binding protein NosD beta helix" evidence="1">
    <location>
        <begin position="207"/>
        <end position="343"/>
    </location>
</feature>
<evidence type="ECO:0000313" key="5">
    <source>
        <dbReference type="Proteomes" id="UP000282184"/>
    </source>
</evidence>
<dbReference type="SMART" id="SM00710">
    <property type="entry name" value="PbH1"/>
    <property type="match status" value="15"/>
</dbReference>
<sequence length="1426" mass="147087">MQTTLSSSTSAPGRQRGWFRQGRRTSVFGALWLLLLAGATGAWAQTPMSGAYTINDGQPTGGANFTSFTAAATALTTNGVSGPVTFTVSGGPYTEQLRLTAINGASATNRVTFNGGGRTIKFASSTSTSRAVVTLDGADYVTVNNLVIDATNGGAPGTYGWGVQLVNNADNNVISNNTITSSTSSTSSNFCGIVTSASTSAATTSGTASNQNVTITGNTITGGYYGITGIGVSTASPSAGLVISNNVVRDFYFYGIYVAYQTGPQIIGNELTRATAGISTSTFYGIYLTTSVDGADVEKNRLHQAFPAASTSTSAVYGIYISSSTGTATSPNDVVNNLVYDLNANGSVYAIYNPGGDFVRYYHNTVSIEDQSYTGSSSTYGFYQTTGLNVDFKNNVVRVARAGTGTNYAIYLTSTTGTTTSDYNNLSGSGNFVTGYYSGTSYATLANWRTANSGAFDQNSTDANPQFVNPASDLRPTAGALNGTGTPLTRVPQDITGATRGATPDMGAYEFTPPANDAAVVSIDSPVSPVGAGTRPVTVTILNNGATTLNTLRLEYVLNNGTPVVQNFTALNLASGATRSLTFTTQATLVVGANTVTVTASQPNGGTDANPGNNSQSTTVYTALSGTYTINKNAATGGSNFASFTEVATALNAAGIAGPVRFNVLNGPYTERMVLGVVPGTSATDTLVFDGGASKQAISFASSATSELGTIVLNGTDYVTLQNLTVQATGATYGIGIHLVGQANGNRVRGCVVTSSTTSTNSINAAFAASGSLTSASTSGDANNLLLENNVFTGGYYGLAVTGLSATTRATGLRIRNNEIRDFYYYGLNVEYTTGARLIGNNIHRTNRAGVSVFYGTYLTYNLGLLLENNRIHDSFTGNGGASTSTAYGIYFATSDATAGAENEVINNVVYNFNGAGVEYGIYNSGSDLARYYHNTVALDNAASTSGSASYGFYQVTSATGIDFRNNLISVTRGGSGSRFAMYFSTAASTITSDYNNLYIGSGTNYFTGYYGGNQATLAAWKAVNSSAYDQNSTQFDPIFRDPATGNLQPTSVQLNGTGAPALLTRVPRDIVGTTRQSPPDVGAYELTIVANDVAVISIDAPVTPAVLGSNPVRVTIRNGGTAVLNSVTLSYTVNNGATPATNSEVFNNLNLAAGQDRQLTFGTGITLTQIGTFTLTVTGSLPNGQPDGNAANNSQTVTFDQLTPPNDEPCAAVVLNGVVNSSNSASTTSQGGGLVNSTPTCSGALAPKDVWFLWTPTTATATLYTSGDAAGQIRVFTAANCSTSFSQVFCQASAGPGLNIGAVTVTGLTPNQRYYVAVSGFSSGDQTGPFTISTTALSTRTQTNAAALKVFPNPTATGSFTLKLDGLGGKTGTVELLNALGQTVRREALATAGEQQVSTRGLAAGLYTLRVQVGTDVMTRKVVLE</sequence>
<organism evidence="4 5">
    <name type="scientific">Hymenobacter gummosus</name>
    <dbReference type="NCBI Taxonomy" id="1776032"/>
    <lineage>
        <taxon>Bacteria</taxon>
        <taxon>Pseudomonadati</taxon>
        <taxon>Bacteroidota</taxon>
        <taxon>Cytophagia</taxon>
        <taxon>Cytophagales</taxon>
        <taxon>Hymenobacteraceae</taxon>
        <taxon>Hymenobacter</taxon>
    </lineage>
</organism>
<evidence type="ECO:0000259" key="1">
    <source>
        <dbReference type="Pfam" id="PF05048"/>
    </source>
</evidence>
<dbReference type="InterPro" id="IPR013783">
    <property type="entry name" value="Ig-like_fold"/>
</dbReference>
<dbReference type="Pfam" id="PF05048">
    <property type="entry name" value="NosD"/>
    <property type="match status" value="1"/>
</dbReference>
<dbReference type="Pfam" id="PF13229">
    <property type="entry name" value="Beta_helix"/>
    <property type="match status" value="1"/>
</dbReference>
<dbReference type="InterPro" id="IPR011050">
    <property type="entry name" value="Pectin_lyase_fold/virulence"/>
</dbReference>
<dbReference type="Proteomes" id="UP000282184">
    <property type="component" value="Unassembled WGS sequence"/>
</dbReference>
<feature type="domain" description="Secretion system C-terminal sorting" evidence="3">
    <location>
        <begin position="1351"/>
        <end position="1424"/>
    </location>
</feature>
<evidence type="ECO:0000259" key="2">
    <source>
        <dbReference type="Pfam" id="PF13229"/>
    </source>
</evidence>
<gene>
    <name evidence="4" type="ORF">EJV47_23535</name>
</gene>
<reference evidence="4 5" key="1">
    <citation type="submission" date="2018-12" db="EMBL/GenBank/DDBJ databases">
        <title>Hymenobacter gummosus sp. nov., isolated from a spring.</title>
        <authorList>
            <person name="Nie L."/>
        </authorList>
    </citation>
    <scope>NUCLEOTIDE SEQUENCE [LARGE SCALE GENOMIC DNA]</scope>
    <source>
        <strain evidence="4 5">KCTC 52166</strain>
    </source>
</reference>
<accession>A0A431TWB7</accession>
<dbReference type="Gene3D" id="2.160.20.10">
    <property type="entry name" value="Single-stranded right-handed beta-helix, Pectin lyase-like"/>
    <property type="match status" value="2"/>
</dbReference>
<feature type="domain" description="Right handed beta helix" evidence="2">
    <location>
        <begin position="781"/>
        <end position="928"/>
    </location>
</feature>
<dbReference type="Gene3D" id="2.60.40.10">
    <property type="entry name" value="Immunoglobulins"/>
    <property type="match status" value="2"/>
</dbReference>
<comment type="caution">
    <text evidence="4">The sequence shown here is derived from an EMBL/GenBank/DDBJ whole genome shotgun (WGS) entry which is preliminary data.</text>
</comment>
<proteinExistence type="predicted"/>
<protein>
    <submittedName>
        <fullName evidence="4">T9SS type A sorting domain-containing protein</fullName>
    </submittedName>
</protein>
<dbReference type="InterPro" id="IPR026444">
    <property type="entry name" value="Secre_tail"/>
</dbReference>
<dbReference type="InterPro" id="IPR006626">
    <property type="entry name" value="PbH1"/>
</dbReference>
<keyword evidence="5" id="KW-1185">Reference proteome</keyword>